<evidence type="ECO:0000256" key="2">
    <source>
        <dbReference type="ARBA" id="ARBA00022692"/>
    </source>
</evidence>
<sequence length="150" mass="15965">MAAGFLVISAAAVWLIILAVLLVIEIATMGLTTIWFAGGALAALLVSVAGGPFWLQMVLFLAVSILLLIFTRPWAVKYLNKDSSKTNVESIPGETGVVIQKIDNLQAQGQVMVKGMEWTARSKSGAVIEEGKVVKVLAVEGVKLIVEEEA</sequence>
<dbReference type="Proteomes" id="UP000823886">
    <property type="component" value="Unassembled WGS sequence"/>
</dbReference>
<reference evidence="7" key="1">
    <citation type="journal article" date="2021" name="PeerJ">
        <title>Extensive microbial diversity within the chicken gut microbiome revealed by metagenomics and culture.</title>
        <authorList>
            <person name="Gilroy R."/>
            <person name="Ravi A."/>
            <person name="Getino M."/>
            <person name="Pursley I."/>
            <person name="Horton D.L."/>
            <person name="Alikhan N.F."/>
            <person name="Baker D."/>
            <person name="Gharbi K."/>
            <person name="Hall N."/>
            <person name="Watson M."/>
            <person name="Adriaenssens E.M."/>
            <person name="Foster-Nyarko E."/>
            <person name="Jarju S."/>
            <person name="Secka A."/>
            <person name="Antonio M."/>
            <person name="Oren A."/>
            <person name="Chaudhuri R.R."/>
            <person name="La Ragione R."/>
            <person name="Hildebrand F."/>
            <person name="Pallen M.J."/>
        </authorList>
    </citation>
    <scope>NUCLEOTIDE SEQUENCE</scope>
    <source>
        <strain evidence="7">ChiBcec2-3848</strain>
    </source>
</reference>
<dbReference type="Gene3D" id="2.40.50.140">
    <property type="entry name" value="Nucleic acid-binding proteins"/>
    <property type="match status" value="1"/>
</dbReference>
<dbReference type="PANTHER" id="PTHR33507">
    <property type="entry name" value="INNER MEMBRANE PROTEIN YBBJ"/>
    <property type="match status" value="1"/>
</dbReference>
<evidence type="ECO:0000256" key="4">
    <source>
        <dbReference type="ARBA" id="ARBA00023136"/>
    </source>
</evidence>
<evidence type="ECO:0000259" key="6">
    <source>
        <dbReference type="Pfam" id="PF01957"/>
    </source>
</evidence>
<dbReference type="InterPro" id="IPR012340">
    <property type="entry name" value="NA-bd_OB-fold"/>
</dbReference>
<evidence type="ECO:0000256" key="1">
    <source>
        <dbReference type="ARBA" id="ARBA00004141"/>
    </source>
</evidence>
<name>A0A9D2PSS0_9FIRM</name>
<dbReference type="SUPFAM" id="SSF141322">
    <property type="entry name" value="NfeD domain-like"/>
    <property type="match status" value="1"/>
</dbReference>
<dbReference type="Pfam" id="PF01957">
    <property type="entry name" value="NfeD"/>
    <property type="match status" value="1"/>
</dbReference>
<accession>A0A9D2PSS0</accession>
<keyword evidence="4 5" id="KW-0472">Membrane</keyword>
<dbReference type="EMBL" id="DWVZ01000232">
    <property type="protein sequence ID" value="HJC65057.1"/>
    <property type="molecule type" value="Genomic_DNA"/>
</dbReference>
<comment type="subcellular location">
    <subcellularLocation>
        <location evidence="1">Membrane</location>
        <topology evidence="1">Multi-pass membrane protein</topology>
    </subcellularLocation>
</comment>
<evidence type="ECO:0000313" key="7">
    <source>
        <dbReference type="EMBL" id="HJC65057.1"/>
    </source>
</evidence>
<dbReference type="PANTHER" id="PTHR33507:SF3">
    <property type="entry name" value="INNER MEMBRANE PROTEIN YBBJ"/>
    <property type="match status" value="1"/>
</dbReference>
<feature type="transmembrane region" description="Helical" evidence="5">
    <location>
        <begin position="6"/>
        <end position="24"/>
    </location>
</feature>
<evidence type="ECO:0000313" key="8">
    <source>
        <dbReference type="Proteomes" id="UP000823886"/>
    </source>
</evidence>
<keyword evidence="3 5" id="KW-1133">Transmembrane helix</keyword>
<dbReference type="AlphaFoldDB" id="A0A9D2PSS0"/>
<keyword evidence="2 5" id="KW-0812">Transmembrane</keyword>
<comment type="caution">
    <text evidence="7">The sequence shown here is derived from an EMBL/GenBank/DDBJ whole genome shotgun (WGS) entry which is preliminary data.</text>
</comment>
<proteinExistence type="predicted"/>
<dbReference type="InterPro" id="IPR002810">
    <property type="entry name" value="NfeD-like_C"/>
</dbReference>
<organism evidence="7 8">
    <name type="scientific">Candidatus Blautia merdavium</name>
    <dbReference type="NCBI Taxonomy" id="2838494"/>
    <lineage>
        <taxon>Bacteria</taxon>
        <taxon>Bacillati</taxon>
        <taxon>Bacillota</taxon>
        <taxon>Clostridia</taxon>
        <taxon>Lachnospirales</taxon>
        <taxon>Lachnospiraceae</taxon>
        <taxon>Blautia</taxon>
    </lineage>
</organism>
<feature type="domain" description="NfeD-like C-terminal" evidence="6">
    <location>
        <begin position="89"/>
        <end position="147"/>
    </location>
</feature>
<gene>
    <name evidence="7" type="ORF">H9753_15805</name>
</gene>
<evidence type="ECO:0000256" key="5">
    <source>
        <dbReference type="SAM" id="Phobius"/>
    </source>
</evidence>
<protein>
    <submittedName>
        <fullName evidence="7">NfeD family protein</fullName>
    </submittedName>
</protein>
<evidence type="ECO:0000256" key="3">
    <source>
        <dbReference type="ARBA" id="ARBA00022989"/>
    </source>
</evidence>
<dbReference type="InterPro" id="IPR052165">
    <property type="entry name" value="Membrane_assoc_protease"/>
</dbReference>
<feature type="transmembrane region" description="Helical" evidence="5">
    <location>
        <begin position="54"/>
        <end position="75"/>
    </location>
</feature>
<dbReference type="GO" id="GO:0005886">
    <property type="term" value="C:plasma membrane"/>
    <property type="evidence" value="ECO:0007669"/>
    <property type="project" value="TreeGrafter"/>
</dbReference>
<reference evidence="7" key="2">
    <citation type="submission" date="2021-04" db="EMBL/GenBank/DDBJ databases">
        <authorList>
            <person name="Gilroy R."/>
        </authorList>
    </citation>
    <scope>NUCLEOTIDE SEQUENCE</scope>
    <source>
        <strain evidence="7">ChiBcec2-3848</strain>
    </source>
</reference>
<feature type="transmembrane region" description="Helical" evidence="5">
    <location>
        <begin position="31"/>
        <end position="48"/>
    </location>
</feature>